<dbReference type="Proteomes" id="UP000828048">
    <property type="component" value="Chromosome 11"/>
</dbReference>
<name>A0ACB7YM81_9ERIC</name>
<keyword evidence="2" id="KW-1185">Reference proteome</keyword>
<comment type="caution">
    <text evidence="1">The sequence shown here is derived from an EMBL/GenBank/DDBJ whole genome shotgun (WGS) entry which is preliminary data.</text>
</comment>
<proteinExistence type="predicted"/>
<reference evidence="1 2" key="1">
    <citation type="journal article" date="2021" name="Hortic Res">
        <title>High-quality reference genome and annotation aids understanding of berry development for evergreen blueberry (Vaccinium darrowii).</title>
        <authorList>
            <person name="Yu J."/>
            <person name="Hulse-Kemp A.M."/>
            <person name="Babiker E."/>
            <person name="Staton M."/>
        </authorList>
    </citation>
    <scope>NUCLEOTIDE SEQUENCE [LARGE SCALE GENOMIC DNA]</scope>
    <source>
        <strain evidence="2">cv. NJ 8807/NJ 8810</strain>
        <tissue evidence="1">Young leaf</tissue>
    </source>
</reference>
<organism evidence="1 2">
    <name type="scientific">Vaccinium darrowii</name>
    <dbReference type="NCBI Taxonomy" id="229202"/>
    <lineage>
        <taxon>Eukaryota</taxon>
        <taxon>Viridiplantae</taxon>
        <taxon>Streptophyta</taxon>
        <taxon>Embryophyta</taxon>
        <taxon>Tracheophyta</taxon>
        <taxon>Spermatophyta</taxon>
        <taxon>Magnoliopsida</taxon>
        <taxon>eudicotyledons</taxon>
        <taxon>Gunneridae</taxon>
        <taxon>Pentapetalae</taxon>
        <taxon>asterids</taxon>
        <taxon>Ericales</taxon>
        <taxon>Ericaceae</taxon>
        <taxon>Vaccinioideae</taxon>
        <taxon>Vaccinieae</taxon>
        <taxon>Vaccinium</taxon>
    </lineage>
</organism>
<evidence type="ECO:0000313" key="1">
    <source>
        <dbReference type="EMBL" id="KAH7854600.1"/>
    </source>
</evidence>
<sequence length="227" mass="25855">MGATRWIRYRHDHPLRSLLHSAGPFSSDIKFDTMILHGGVVTGEDGLIFSYAVFFLSCVYAFDLHVTKFDNAQFILITVVSKTKATTHRETSSVKLQGLEDPSTRLSSWDVEAACRLSGHLTNQLELFKSLKDLDLSRNSLSGPILDWIKETREGYKQSDLASQCMHRYKIYIEGSAWSVSEKYILAWNSVTLQAQDIGKAASDFIQQDLKMDHVYEYMFHLLSDYA</sequence>
<dbReference type="EMBL" id="CM037161">
    <property type="protein sequence ID" value="KAH7854600.1"/>
    <property type="molecule type" value="Genomic_DNA"/>
</dbReference>
<gene>
    <name evidence="1" type="ORF">Vadar_015797</name>
</gene>
<evidence type="ECO:0000313" key="2">
    <source>
        <dbReference type="Proteomes" id="UP000828048"/>
    </source>
</evidence>
<protein>
    <submittedName>
        <fullName evidence="1">Uncharacterized protein</fullName>
    </submittedName>
</protein>
<accession>A0ACB7YM81</accession>